<sequence>MQAILITFHILACLALIFIVLLQTGRGAEIGAVFGGSSQTLFGSTGGTTFLGKLTTLAAVVFMLTCLGLTYMSGQVHTKSIMDKAPVKEQPVLPEAKPVQTAPAPITVETKPVVPTPQGQEAASPKAEPAPGASGEAAAPPSQPGGAKGQGKAAQ</sequence>
<evidence type="ECO:0000256" key="4">
    <source>
        <dbReference type="ARBA" id="ARBA00022475"/>
    </source>
</evidence>
<feature type="region of interest" description="Disordered" evidence="11">
    <location>
        <begin position="92"/>
        <end position="155"/>
    </location>
</feature>
<comment type="subcellular location">
    <subcellularLocation>
        <location evidence="1 10">Cell membrane</location>
        <topology evidence="1 10">Multi-pass membrane protein</topology>
    </subcellularLocation>
</comment>
<dbReference type="GO" id="GO:0065002">
    <property type="term" value="P:intracellular protein transmembrane transport"/>
    <property type="evidence" value="ECO:0007669"/>
    <property type="project" value="TreeGrafter"/>
</dbReference>
<dbReference type="AlphaFoldDB" id="A0A832A287"/>
<evidence type="ECO:0000256" key="5">
    <source>
        <dbReference type="ARBA" id="ARBA00022692"/>
    </source>
</evidence>
<evidence type="ECO:0000256" key="11">
    <source>
        <dbReference type="SAM" id="MobiDB-lite"/>
    </source>
</evidence>
<dbReference type="GO" id="GO:0009306">
    <property type="term" value="P:protein secretion"/>
    <property type="evidence" value="ECO:0007669"/>
    <property type="project" value="UniProtKB-UniRule"/>
</dbReference>
<dbReference type="EMBL" id="DSTK01000022">
    <property type="protein sequence ID" value="HFK97203.1"/>
    <property type="molecule type" value="Genomic_DNA"/>
</dbReference>
<keyword evidence="3 10" id="KW-0813">Transport</keyword>
<dbReference type="GO" id="GO:0015450">
    <property type="term" value="F:protein-transporting ATPase activity"/>
    <property type="evidence" value="ECO:0007669"/>
    <property type="project" value="UniProtKB-UniRule"/>
</dbReference>
<feature type="transmembrane region" description="Helical" evidence="10">
    <location>
        <begin position="51"/>
        <end position="72"/>
    </location>
</feature>
<comment type="caution">
    <text evidence="12">The sequence shown here is derived from an EMBL/GenBank/DDBJ whole genome shotgun (WGS) entry which is preliminary data.</text>
</comment>
<evidence type="ECO:0000256" key="3">
    <source>
        <dbReference type="ARBA" id="ARBA00022448"/>
    </source>
</evidence>
<dbReference type="PANTHER" id="PTHR34182:SF1">
    <property type="entry name" value="PROTEIN-EXPORT MEMBRANE PROTEIN SECG"/>
    <property type="match status" value="1"/>
</dbReference>
<evidence type="ECO:0000256" key="6">
    <source>
        <dbReference type="ARBA" id="ARBA00022927"/>
    </source>
</evidence>
<keyword evidence="5 10" id="KW-0812">Transmembrane</keyword>
<feature type="compositionally biased region" description="Low complexity" evidence="11">
    <location>
        <begin position="120"/>
        <end position="140"/>
    </location>
</feature>
<dbReference type="NCBIfam" id="TIGR00810">
    <property type="entry name" value="secG"/>
    <property type="match status" value="1"/>
</dbReference>
<dbReference type="GO" id="GO:0005886">
    <property type="term" value="C:plasma membrane"/>
    <property type="evidence" value="ECO:0007669"/>
    <property type="project" value="UniProtKB-SubCell"/>
</dbReference>
<dbReference type="Pfam" id="PF03840">
    <property type="entry name" value="SecG"/>
    <property type="match status" value="1"/>
</dbReference>
<keyword evidence="4 10" id="KW-1003">Cell membrane</keyword>
<evidence type="ECO:0000256" key="9">
    <source>
        <dbReference type="ARBA" id="ARBA00023136"/>
    </source>
</evidence>
<gene>
    <name evidence="12" type="primary">secG</name>
    <name evidence="12" type="ORF">ENS06_07745</name>
</gene>
<dbReference type="PRINTS" id="PR01651">
    <property type="entry name" value="SECGEXPORT"/>
</dbReference>
<dbReference type="GO" id="GO:0043952">
    <property type="term" value="P:protein transport by the Sec complex"/>
    <property type="evidence" value="ECO:0007669"/>
    <property type="project" value="TreeGrafter"/>
</dbReference>
<evidence type="ECO:0000313" key="12">
    <source>
        <dbReference type="EMBL" id="HFK97203.1"/>
    </source>
</evidence>
<evidence type="ECO:0000256" key="1">
    <source>
        <dbReference type="ARBA" id="ARBA00004651"/>
    </source>
</evidence>
<comment type="similarity">
    <text evidence="2 10">Belongs to the SecG family.</text>
</comment>
<keyword evidence="6 10" id="KW-0653">Protein transport</keyword>
<keyword evidence="9 10" id="KW-0472">Membrane</keyword>
<evidence type="ECO:0000256" key="8">
    <source>
        <dbReference type="ARBA" id="ARBA00023010"/>
    </source>
</evidence>
<keyword evidence="7 10" id="KW-1133">Transmembrane helix</keyword>
<comment type="caution">
    <text evidence="10">Lacks conserved residue(s) required for the propagation of feature annotation.</text>
</comment>
<dbReference type="InterPro" id="IPR004692">
    <property type="entry name" value="SecG"/>
</dbReference>
<accession>A0A832A287</accession>
<evidence type="ECO:0000256" key="7">
    <source>
        <dbReference type="ARBA" id="ARBA00022989"/>
    </source>
</evidence>
<keyword evidence="8 10" id="KW-0811">Translocation</keyword>
<dbReference type="PANTHER" id="PTHR34182">
    <property type="entry name" value="PROTEIN-EXPORT MEMBRANE PROTEIN SECG"/>
    <property type="match status" value="1"/>
</dbReference>
<proteinExistence type="inferred from homology"/>
<comment type="function">
    <text evidence="10">Involved in protein export. Participates in an early event of protein translocation.</text>
</comment>
<protein>
    <recommendedName>
        <fullName evidence="10">Protein-export membrane protein SecG</fullName>
    </recommendedName>
</protein>
<name>A0A832A287_9BACT</name>
<reference evidence="12" key="1">
    <citation type="journal article" date="2020" name="mSystems">
        <title>Genome- and Community-Level Interaction Insights into Carbon Utilization and Element Cycling Functions of Hydrothermarchaeota in Hydrothermal Sediment.</title>
        <authorList>
            <person name="Zhou Z."/>
            <person name="Liu Y."/>
            <person name="Xu W."/>
            <person name="Pan J."/>
            <person name="Luo Z.H."/>
            <person name="Li M."/>
        </authorList>
    </citation>
    <scope>NUCLEOTIDE SEQUENCE [LARGE SCALE GENOMIC DNA]</scope>
    <source>
        <strain evidence="12">SpSt-456</strain>
    </source>
</reference>
<evidence type="ECO:0000256" key="10">
    <source>
        <dbReference type="RuleBase" id="RU365087"/>
    </source>
</evidence>
<evidence type="ECO:0000256" key="2">
    <source>
        <dbReference type="ARBA" id="ARBA00008445"/>
    </source>
</evidence>
<organism evidence="12">
    <name type="scientific">Desulfacinum infernum</name>
    <dbReference type="NCBI Taxonomy" id="35837"/>
    <lineage>
        <taxon>Bacteria</taxon>
        <taxon>Pseudomonadati</taxon>
        <taxon>Thermodesulfobacteriota</taxon>
        <taxon>Syntrophobacteria</taxon>
        <taxon>Syntrophobacterales</taxon>
        <taxon>Syntrophobacteraceae</taxon>
        <taxon>Desulfacinum</taxon>
    </lineage>
</organism>